<reference evidence="2" key="1">
    <citation type="journal article" date="2011" name="PLoS Biol.">
        <title>Gene gain and loss during evolution of obligate parasitism in the white rust pathogen of Arabidopsis thaliana.</title>
        <authorList>
            <person name="Kemen E."/>
            <person name="Gardiner A."/>
            <person name="Schultz-Larsen T."/>
            <person name="Kemen A.C."/>
            <person name="Balmuth A.L."/>
            <person name="Robert-Seilaniantz A."/>
            <person name="Bailey K."/>
            <person name="Holub E."/>
            <person name="Studholme D.J."/>
            <person name="Maclean D."/>
            <person name="Jones J.D."/>
        </authorList>
    </citation>
    <scope>NUCLEOTIDE SEQUENCE</scope>
</reference>
<evidence type="ECO:0000313" key="2">
    <source>
        <dbReference type="EMBL" id="CCA27285.1"/>
    </source>
</evidence>
<dbReference type="AlphaFoldDB" id="F0X0J4"/>
<gene>
    <name evidence="2" type="primary">AlNc14C499G11939</name>
    <name evidence="2" type="ORF">ALNC14_134290</name>
</gene>
<dbReference type="HOGENOM" id="CLU_621760_0_0_1"/>
<feature type="region of interest" description="Disordered" evidence="1">
    <location>
        <begin position="357"/>
        <end position="376"/>
    </location>
</feature>
<dbReference type="EMBL" id="FR824536">
    <property type="protein sequence ID" value="CCA27285.1"/>
    <property type="molecule type" value="Genomic_DNA"/>
</dbReference>
<organism evidence="2">
    <name type="scientific">Albugo laibachii Nc14</name>
    <dbReference type="NCBI Taxonomy" id="890382"/>
    <lineage>
        <taxon>Eukaryota</taxon>
        <taxon>Sar</taxon>
        <taxon>Stramenopiles</taxon>
        <taxon>Oomycota</taxon>
        <taxon>Peronosporomycetes</taxon>
        <taxon>Albuginales</taxon>
        <taxon>Albuginaceae</taxon>
        <taxon>Albugo</taxon>
    </lineage>
</organism>
<proteinExistence type="predicted"/>
<accession>F0X0J4</accession>
<sequence length="441" mass="51285">MSAAIDHLLYCIQIIPNHTIMHILQTFPNRVAKMTQSTPSDGVHSRDSIVKRPHTDKIRKRDHHVRFISSSVVEYRLNLPSNVRIGAHSAIQFSFHTIYTSSQLACFETKWRQEWIARGNLEYESLNLDQHIIEPLYSLVLFNWVQFQASLLRFVHLLTACNVSLPKVTKLDVVSHATILEQEKKRQLPEYLCKNAVVDDMDRLAIRQQLMRTFMLRDENEAIIDFVWCTSRQVEQMQSDIDILSMELRFEQIPSVFGAEGYAFGRKWLSVPRFLDILSVQDLMLLVRERDISFPTKSIDLISKSSIKVKNDELVAIHESFAGKPLKLLSLKELKMEAHLRKLVPKEKNAQHISCNQMNKLKSGNAPEKRNNKRGLKKRNKNAWIKLLHPEMKREIVLSKQYELLHAKLCHALENSLEQELANRKKTELSKLIVSIWKKPD</sequence>
<evidence type="ECO:0000256" key="1">
    <source>
        <dbReference type="SAM" id="MobiDB-lite"/>
    </source>
</evidence>
<reference evidence="2" key="2">
    <citation type="submission" date="2011-02" db="EMBL/GenBank/DDBJ databases">
        <authorList>
            <person name="MacLean D."/>
        </authorList>
    </citation>
    <scope>NUCLEOTIDE SEQUENCE</scope>
</reference>
<protein>
    <submittedName>
        <fullName evidence="2">AlNc14C499G11939 protein</fullName>
    </submittedName>
</protein>
<name>F0X0J4_9STRA</name>